<evidence type="ECO:0000313" key="9">
    <source>
        <dbReference type="EMBL" id="KAK9510378.1"/>
    </source>
</evidence>
<proteinExistence type="predicted"/>
<dbReference type="CDD" id="cd09234">
    <property type="entry name" value="V_HD-PTP_like"/>
    <property type="match status" value="1"/>
</dbReference>
<dbReference type="InterPro" id="IPR029021">
    <property type="entry name" value="Prot-tyrosine_phosphatase-like"/>
</dbReference>
<evidence type="ECO:0000256" key="3">
    <source>
        <dbReference type="ARBA" id="ARBA00022490"/>
    </source>
</evidence>
<reference evidence="9 10" key="1">
    <citation type="submission" date="2022-12" db="EMBL/GenBank/DDBJ databases">
        <title>Chromosome-level genome assembly of true bugs.</title>
        <authorList>
            <person name="Ma L."/>
            <person name="Li H."/>
        </authorList>
    </citation>
    <scope>NUCLEOTIDE SEQUENCE [LARGE SCALE GENOMIC DNA]</scope>
    <source>
        <strain evidence="9">Lab_2022b</strain>
    </source>
</reference>
<evidence type="ECO:0008006" key="11">
    <source>
        <dbReference type="Google" id="ProtNLM"/>
    </source>
</evidence>
<dbReference type="Gene3D" id="3.90.190.10">
    <property type="entry name" value="Protein tyrosine phosphatase superfamily"/>
    <property type="match status" value="1"/>
</dbReference>
<dbReference type="InterPro" id="IPR025304">
    <property type="entry name" value="ALIX_V_dom"/>
</dbReference>
<feature type="compositionally biased region" description="Low complexity" evidence="5">
    <location>
        <begin position="770"/>
        <end position="786"/>
    </location>
</feature>
<dbReference type="InterPro" id="IPR004328">
    <property type="entry name" value="BRO1_dom"/>
</dbReference>
<feature type="compositionally biased region" description="Polar residues" evidence="5">
    <location>
        <begin position="1125"/>
        <end position="1148"/>
    </location>
</feature>
<dbReference type="GO" id="GO:0048666">
    <property type="term" value="P:neuron development"/>
    <property type="evidence" value="ECO:0007669"/>
    <property type="project" value="UniProtKB-ARBA"/>
</dbReference>
<dbReference type="InterPro" id="IPR038499">
    <property type="entry name" value="BRO1_sf"/>
</dbReference>
<sequence length="1831" mass="203702">MEAVPRLPMISFELKISPSQPPVEFSKLKQYIREFYNEDPETYSSEIRNLEALRANAVRPVKDVTGCSVLKRYFCQLHFLQSRFPMGKGGAAAISFAWKDLYGGVVVQTADIKFEMVAILYNIGALHSQLGANDDRTTPEGLKMACTHFQCAAWSFQHLKDTYHQPSQMDLSPDLMQFMYHLCLAQAQECILEKSMTDNRKATINAKVAAQIVDYYNLALNALLQSPSPDEGILIDIVGTKNFKSWKKYMRFKAAYYSCVSLLYQGMQSEEQQKMGERVSYYQGALDKLNEAIKLSKGIDHSESVASACSEALVFTRDVVEGKRKAAKNENDFIYHEEIPELDSLPNVKGASLVKGISFSVNDPEISGPDIFARLVPMKAHEASSLYSEEKAKLLRKISSMIDSKDEELVSFMSCLQLEYIKAHLEPVILPQEVVDRCAALSAMPDAIPNLIAAMDKLNDAYHEVDGMLKEAMELIKEEEKSEKEYQELMGPRPPSIVATDLTREANKYMEAHKKAAESNETLHRAMTQHIENLRVLQQPLLEIQASLPNVSSLKLEEDRYLAEVILLVNKVGEMRRQRAMLASQLRESLCSDDITGQLVTRSDEKPEDIFAKELQKHDKYTSLIEQNLAAQDNIIRALTEAYANYAPSRKATTEIMRQRDMMLSALISSYDAYEDLIAKSSKGQEFYRKLETNLTKLLQRLKGTCKVQQEERETILAQNVKKAQQMADSAAATAGVIAAAAGTTGSSNLIPSGGGGGLKLKDYLQNKKSASSASPQAPPSAYYSSTVTSDTTPPQQSWLPGVRPAPVGSEGTAPVCTGSSKPSDYSSQVYNSMPNAYGSSYTPQSSSAYYNDSGKNYLQPSNYYYNSLYNTGLQSLQYPTISDSTLTQGVQDYNQNPYGYQQGTGTAASAYNYDHSYALSNSTQYIQNQSPSPSPSHTAVSNQSATQNSLSRDYSQLTSGTSNLSNQNYYGSHQSMPSHNGQTFSSHSYTQPVQVSQTYAPQPSQLYSQSQIFTQAPSQPTQTYSTPQSYTLPSSQEQSYPQQSQQVPPGQVYSQTQASTQPVQTYPQTQVSSSAQQQLGQPYSQAQSFLPQSTQPVQSFPSPQTSQTSVSQQPAQATQPMQAYSQPLTTQTQSIPSQSAQPLQNYSQSQVTLAQNFSQQPTLATQSYSPAHSTQAQTYVPASQPVGQEYTQATNAYQVTNSTDYSAYYSGQGSTNPAQSNWQQYYNYYNANQGAHQQPSQPYTPDYYNNSNYSSTYQQVPFQKTPGIDTSHYTRAGSKDSTLETNSSSVSPQGYTYASQYVTTSANGGTTYPQSYYVQPYGYNYTGTPTIQPASPAAGPDQAPNTNNITYMQAKTTKDNTSTTFSKQPPSNVDLLAGLDFSLKEPPLQPQQPAEKLVNKMSDLKLTTESNSSSVESVDPPKLETAQKSDINSQTLAPENTNTEVIERPSPSKTPSKDPFSDQEVLSQFVQEVEKFEKFVEGLNCKTLNGPTQLDFKWNELQDLQDKDAHKQSISVARCYPMKNRFADILPFDSTRVELPSTKDDYINASLIKDIAPNCPNFIMTQAPLPSTYADFWTMVLEQHVELIVCLLSEAQLNGEIYWAMNKTEDLVLGKIKVSLQSCTVRTHWIERIMSLSDGKASRIVIHLEFTSWPHSWLPESPAPLLTLCQETESVWSQQRGRGPIIVHCQSGVGRSGVLIVLILLLNELKTTHHLPEVLTATARLAKFRKNPLRDRSHLSFVYHCLLYHARDILMKRGILASRSSFEEKRPKTKSHTRHPSEDFLLNSLREHQERRQSDASSTGSTASNKPSEGDPLSQIDPLWPIKRYS</sequence>
<dbReference type="PANTHER" id="PTHR23030:SF30">
    <property type="entry name" value="TYROSINE-PROTEIN PHOSPHATASE NON-RECEPTOR TYPE 23"/>
    <property type="match status" value="1"/>
</dbReference>
<dbReference type="PROSITE" id="PS50056">
    <property type="entry name" value="TYR_PHOSPHATASE_2"/>
    <property type="match status" value="1"/>
</dbReference>
<feature type="compositionally biased region" description="Basic and acidic residues" evidence="5">
    <location>
        <begin position="1790"/>
        <end position="1799"/>
    </location>
</feature>
<feature type="region of interest" description="Disordered" evidence="5">
    <location>
        <begin position="1234"/>
        <end position="1293"/>
    </location>
</feature>
<keyword evidence="4" id="KW-0967">Endosome</keyword>
<accession>A0AAW1DMK4</accession>
<evidence type="ECO:0000256" key="4">
    <source>
        <dbReference type="ARBA" id="ARBA00022753"/>
    </source>
</evidence>
<feature type="region of interest" description="Disordered" evidence="5">
    <location>
        <begin position="1015"/>
        <end position="1148"/>
    </location>
</feature>
<feature type="domain" description="Tyrosine specific protein phosphatases" evidence="7">
    <location>
        <begin position="1664"/>
        <end position="1741"/>
    </location>
</feature>
<feature type="region of interest" description="Disordered" evidence="5">
    <location>
        <begin position="926"/>
        <end position="998"/>
    </location>
</feature>
<dbReference type="GO" id="GO:0045022">
    <property type="term" value="P:early endosome to late endosome transport"/>
    <property type="evidence" value="ECO:0007669"/>
    <property type="project" value="TreeGrafter"/>
</dbReference>
<feature type="compositionally biased region" description="Polar residues" evidence="5">
    <location>
        <begin position="1800"/>
        <end position="1812"/>
    </location>
</feature>
<dbReference type="SMART" id="SM01041">
    <property type="entry name" value="BRO1"/>
    <property type="match status" value="1"/>
</dbReference>
<dbReference type="Pfam" id="PF00102">
    <property type="entry name" value="Y_phosphatase"/>
    <property type="match status" value="1"/>
</dbReference>
<dbReference type="InterPro" id="IPR000387">
    <property type="entry name" value="Tyr_Pase_dom"/>
</dbReference>
<dbReference type="SMART" id="SM00404">
    <property type="entry name" value="PTPc_motif"/>
    <property type="match status" value="1"/>
</dbReference>
<evidence type="ECO:0000259" key="7">
    <source>
        <dbReference type="PROSITE" id="PS50056"/>
    </source>
</evidence>
<dbReference type="InterPro" id="IPR003595">
    <property type="entry name" value="Tyr_Pase_cat"/>
</dbReference>
<feature type="region of interest" description="Disordered" evidence="5">
    <location>
        <begin position="770"/>
        <end position="825"/>
    </location>
</feature>
<dbReference type="GO" id="GO:0032456">
    <property type="term" value="P:endocytic recycling"/>
    <property type="evidence" value="ECO:0007669"/>
    <property type="project" value="TreeGrafter"/>
</dbReference>
<dbReference type="PROSITE" id="PS00383">
    <property type="entry name" value="TYR_PHOSPHATASE_1"/>
    <property type="match status" value="1"/>
</dbReference>
<dbReference type="SMART" id="SM00194">
    <property type="entry name" value="PTPc"/>
    <property type="match status" value="1"/>
</dbReference>
<evidence type="ECO:0000256" key="5">
    <source>
        <dbReference type="SAM" id="MobiDB-lite"/>
    </source>
</evidence>
<feature type="compositionally biased region" description="Low complexity" evidence="5">
    <location>
        <begin position="1034"/>
        <end position="1072"/>
    </location>
</feature>
<feature type="compositionally biased region" description="Low complexity" evidence="5">
    <location>
        <begin position="1092"/>
        <end position="1124"/>
    </location>
</feature>
<dbReference type="InterPro" id="IPR016130">
    <property type="entry name" value="Tyr_Pase_AS"/>
</dbReference>
<dbReference type="PROSITE" id="PS50055">
    <property type="entry name" value="TYR_PHOSPHATASE_PTP"/>
    <property type="match status" value="1"/>
</dbReference>
<dbReference type="GO" id="GO:0043328">
    <property type="term" value="P:protein transport to vacuole involved in ubiquitin-dependent protein catabolic process via the multivesicular body sorting pathway"/>
    <property type="evidence" value="ECO:0007669"/>
    <property type="project" value="TreeGrafter"/>
</dbReference>
<dbReference type="InterPro" id="IPR000242">
    <property type="entry name" value="PTP_cat"/>
</dbReference>
<dbReference type="Gene3D" id="1.20.140.50">
    <property type="entry name" value="alix/aip1 like domains"/>
    <property type="match status" value="1"/>
</dbReference>
<dbReference type="Proteomes" id="UP001461498">
    <property type="component" value="Unassembled WGS sequence"/>
</dbReference>
<keyword evidence="3" id="KW-0963">Cytoplasm</keyword>
<name>A0AAW1DMK4_9HEMI</name>
<feature type="compositionally biased region" description="Polar residues" evidence="5">
    <location>
        <begin position="787"/>
        <end position="799"/>
    </location>
</feature>
<feature type="region of interest" description="Disordered" evidence="5">
    <location>
        <begin position="1766"/>
        <end position="1831"/>
    </location>
</feature>
<evidence type="ECO:0000313" key="10">
    <source>
        <dbReference type="Proteomes" id="UP001461498"/>
    </source>
</evidence>
<feature type="compositionally biased region" description="Polar residues" evidence="5">
    <location>
        <begin position="1284"/>
        <end position="1293"/>
    </location>
</feature>
<dbReference type="Pfam" id="PF03097">
    <property type="entry name" value="BRO1"/>
    <property type="match status" value="1"/>
</dbReference>
<feature type="domain" description="BRO1" evidence="8">
    <location>
        <begin position="8"/>
        <end position="409"/>
    </location>
</feature>
<dbReference type="Gene3D" id="1.25.40.280">
    <property type="entry name" value="alix/aip1 like domains"/>
    <property type="match status" value="1"/>
</dbReference>
<feature type="compositionally biased region" description="Polar residues" evidence="5">
    <location>
        <begin position="1073"/>
        <end position="1091"/>
    </location>
</feature>
<dbReference type="Pfam" id="PF13949">
    <property type="entry name" value="ALIX_LYPXL_bnd"/>
    <property type="match status" value="1"/>
</dbReference>
<dbReference type="PROSITE" id="PS51180">
    <property type="entry name" value="BRO1"/>
    <property type="match status" value="1"/>
</dbReference>
<feature type="compositionally biased region" description="Polar residues" evidence="5">
    <location>
        <begin position="1429"/>
        <end position="1445"/>
    </location>
</feature>
<feature type="compositionally biased region" description="Polar residues" evidence="5">
    <location>
        <begin position="1015"/>
        <end position="1033"/>
    </location>
</feature>
<evidence type="ECO:0000256" key="2">
    <source>
        <dbReference type="ARBA" id="ARBA00004496"/>
    </source>
</evidence>
<feature type="domain" description="Tyrosine-protein phosphatase" evidence="6">
    <location>
        <begin position="1524"/>
        <end position="1750"/>
    </location>
</feature>
<dbReference type="GO" id="GO:0004725">
    <property type="term" value="F:protein tyrosine phosphatase activity"/>
    <property type="evidence" value="ECO:0007669"/>
    <property type="project" value="InterPro"/>
</dbReference>
<feature type="region of interest" description="Disordered" evidence="5">
    <location>
        <begin position="1408"/>
        <end position="1464"/>
    </location>
</feature>
<gene>
    <name evidence="9" type="ORF">O3M35_005178</name>
</gene>
<evidence type="ECO:0000259" key="6">
    <source>
        <dbReference type="PROSITE" id="PS50055"/>
    </source>
</evidence>
<dbReference type="GO" id="GO:0005768">
    <property type="term" value="C:endosome"/>
    <property type="evidence" value="ECO:0007669"/>
    <property type="project" value="UniProtKB-SubCell"/>
</dbReference>
<organism evidence="9 10">
    <name type="scientific">Rhynocoris fuscipes</name>
    <dbReference type="NCBI Taxonomy" id="488301"/>
    <lineage>
        <taxon>Eukaryota</taxon>
        <taxon>Metazoa</taxon>
        <taxon>Ecdysozoa</taxon>
        <taxon>Arthropoda</taxon>
        <taxon>Hexapoda</taxon>
        <taxon>Insecta</taxon>
        <taxon>Pterygota</taxon>
        <taxon>Neoptera</taxon>
        <taxon>Paraneoptera</taxon>
        <taxon>Hemiptera</taxon>
        <taxon>Heteroptera</taxon>
        <taxon>Panheteroptera</taxon>
        <taxon>Cimicomorpha</taxon>
        <taxon>Reduviidae</taxon>
        <taxon>Harpactorinae</taxon>
        <taxon>Harpactorini</taxon>
        <taxon>Rhynocoris</taxon>
    </lineage>
</organism>
<protein>
    <recommendedName>
        <fullName evidence="11">Tyrosine-protein phosphatase non-receptor type 23</fullName>
    </recommendedName>
</protein>
<evidence type="ECO:0000259" key="8">
    <source>
        <dbReference type="PROSITE" id="PS51180"/>
    </source>
</evidence>
<comment type="subcellular location">
    <subcellularLocation>
        <location evidence="2">Cytoplasm</location>
    </subcellularLocation>
    <subcellularLocation>
        <location evidence="1">Endosome</location>
    </subcellularLocation>
</comment>
<evidence type="ECO:0000256" key="1">
    <source>
        <dbReference type="ARBA" id="ARBA00004177"/>
    </source>
</evidence>
<dbReference type="PRINTS" id="PR00700">
    <property type="entry name" value="PRTYPHPHTASE"/>
</dbReference>
<keyword evidence="10" id="KW-1185">Reference proteome</keyword>
<dbReference type="SUPFAM" id="SSF52799">
    <property type="entry name" value="(Phosphotyrosine protein) phosphatases II"/>
    <property type="match status" value="1"/>
</dbReference>
<dbReference type="EMBL" id="JAPXFL010000002">
    <property type="protein sequence ID" value="KAK9510378.1"/>
    <property type="molecule type" value="Genomic_DNA"/>
</dbReference>
<dbReference type="PANTHER" id="PTHR23030">
    <property type="entry name" value="PCD6 INTERACTING PROTEIN-RELATED"/>
    <property type="match status" value="1"/>
</dbReference>
<comment type="caution">
    <text evidence="9">The sequence shown here is derived from an EMBL/GenBank/DDBJ whole genome shotgun (WGS) entry which is preliminary data.</text>
</comment>
<feature type="compositionally biased region" description="Low complexity" evidence="5">
    <location>
        <begin position="1408"/>
        <end position="1419"/>
    </location>
</feature>
<dbReference type="Gene3D" id="1.20.120.560">
    <property type="entry name" value="alix/aip1 in complex with the ypdl late domain"/>
    <property type="match status" value="1"/>
</dbReference>